<dbReference type="RefSeq" id="WP_094805920.1">
    <property type="nucleotide sequence ID" value="NZ_NEVT01000003.1"/>
</dbReference>
<proteinExistence type="predicted"/>
<reference evidence="2" key="1">
    <citation type="submission" date="2017-05" db="EMBL/GenBank/DDBJ databases">
        <title>Complete and WGS of Bordetella genogroups.</title>
        <authorList>
            <person name="Spilker T."/>
            <person name="Lipuma J."/>
        </authorList>
    </citation>
    <scope>NUCLEOTIDE SEQUENCE [LARGE SCALE GENOMIC DNA]</scope>
    <source>
        <strain evidence="2">AU8256</strain>
    </source>
</reference>
<evidence type="ECO:0000313" key="1">
    <source>
        <dbReference type="EMBL" id="OZI79342.1"/>
    </source>
</evidence>
<name>A0A261W0S3_9BORD</name>
<accession>A0A261W0S3</accession>
<evidence type="ECO:0000313" key="2">
    <source>
        <dbReference type="Proteomes" id="UP000215633"/>
    </source>
</evidence>
<dbReference type="AlphaFoldDB" id="A0A261W0S3"/>
<keyword evidence="2" id="KW-1185">Reference proteome</keyword>
<gene>
    <name evidence="1" type="ORF">CAL24_05250</name>
</gene>
<dbReference type="EMBL" id="NEVT01000003">
    <property type="protein sequence ID" value="OZI79342.1"/>
    <property type="molecule type" value="Genomic_DNA"/>
</dbReference>
<organism evidence="1 2">
    <name type="scientific">Bordetella genomosp. 2</name>
    <dbReference type="NCBI Taxonomy" id="1983456"/>
    <lineage>
        <taxon>Bacteria</taxon>
        <taxon>Pseudomonadati</taxon>
        <taxon>Pseudomonadota</taxon>
        <taxon>Betaproteobacteria</taxon>
        <taxon>Burkholderiales</taxon>
        <taxon>Alcaligenaceae</taxon>
        <taxon>Bordetella</taxon>
    </lineage>
</organism>
<dbReference type="Proteomes" id="UP000215633">
    <property type="component" value="Unassembled WGS sequence"/>
</dbReference>
<comment type="caution">
    <text evidence="1">The sequence shown here is derived from an EMBL/GenBank/DDBJ whole genome shotgun (WGS) entry which is preliminary data.</text>
</comment>
<sequence length="319" mass="33428">MATGNIPDIDDDVKAAINQLGQDATPQQIADIVAAHARDGVPNGSPELRQLAAEQALAAYQDQGMAPGKAATLGAVKAYEEGQKSKPSLQEQAQNFLGNGTEVPTADAVRELPGVSMGDHDEALDEATDRMGAADIPPGLAAQAQLAIANAASGGTMVASGLEIHGKLKVTVHDYVSLDYQDSQIKATVGPVQYNHHGNVTIRANAAYLTADSIDIQAHESETNIVRGEKISNVNSFSLGWGPWYQSNFGSTTSKFAFSVTAAGVNMHVAPVKAGVAVRMVTRYAGRTGIKGISFDDTEDHVSKANLALMGVSVLMMFI</sequence>
<protein>
    <submittedName>
        <fullName evidence="1">Uncharacterized protein</fullName>
    </submittedName>
</protein>